<dbReference type="Pfam" id="PF01177">
    <property type="entry name" value="Asp_Glu_race"/>
    <property type="match status" value="1"/>
</dbReference>
<reference evidence="2 3" key="1">
    <citation type="submission" date="2015-04" db="EMBL/GenBank/DDBJ databases">
        <title>Draft genome sequence of bacteremic isolate Catabacter hongkongensis type strain HKU16T.</title>
        <authorList>
            <person name="Lau S.K."/>
            <person name="Teng J.L."/>
            <person name="Huang Y."/>
            <person name="Curreem S.O."/>
            <person name="Tsui S.K."/>
            <person name="Woo P.C."/>
        </authorList>
    </citation>
    <scope>NUCLEOTIDE SEQUENCE [LARGE SCALE GENOMIC DNA]</scope>
    <source>
        <strain evidence="2 3">HKU16</strain>
    </source>
</reference>
<comment type="caution">
    <text evidence="2">The sequence shown here is derived from an EMBL/GenBank/DDBJ whole genome shotgun (WGS) entry which is preliminary data.</text>
</comment>
<proteinExistence type="inferred from homology"/>
<protein>
    <submittedName>
        <fullName evidence="2">Glutamate racemase</fullName>
        <ecNumber evidence="2">5.1.1.3</ecNumber>
    </submittedName>
</protein>
<evidence type="ECO:0000256" key="1">
    <source>
        <dbReference type="ARBA" id="ARBA00038414"/>
    </source>
</evidence>
<evidence type="ECO:0000313" key="2">
    <source>
        <dbReference type="EMBL" id="KKI51011.1"/>
    </source>
</evidence>
<dbReference type="RefSeq" id="WP_046443278.1">
    <property type="nucleotide sequence ID" value="NZ_LAYJ01000088.1"/>
</dbReference>
<dbReference type="AlphaFoldDB" id="A0A0M2NJ77"/>
<keyword evidence="3" id="KW-1185">Reference proteome</keyword>
<name>A0A0M2NJ77_9FIRM</name>
<dbReference type="STRING" id="270498.CHK_1398"/>
<accession>A0A0M2NJ77</accession>
<dbReference type="InterPro" id="IPR015942">
    <property type="entry name" value="Asp/Glu/hydantoin_racemase"/>
</dbReference>
<dbReference type="OrthoDB" id="978447at2"/>
<dbReference type="EC" id="5.1.1.3" evidence="2"/>
<organism evidence="2 3">
    <name type="scientific">Christensenella hongkongensis</name>
    <dbReference type="NCBI Taxonomy" id="270498"/>
    <lineage>
        <taxon>Bacteria</taxon>
        <taxon>Bacillati</taxon>
        <taxon>Bacillota</taxon>
        <taxon>Clostridia</taxon>
        <taxon>Christensenellales</taxon>
        <taxon>Christensenellaceae</taxon>
        <taxon>Christensenella</taxon>
    </lineage>
</organism>
<dbReference type="Gene3D" id="3.40.50.12500">
    <property type="match status" value="1"/>
</dbReference>
<evidence type="ECO:0000313" key="3">
    <source>
        <dbReference type="Proteomes" id="UP000034076"/>
    </source>
</evidence>
<dbReference type="GO" id="GO:0008881">
    <property type="term" value="F:glutamate racemase activity"/>
    <property type="evidence" value="ECO:0007669"/>
    <property type="project" value="UniProtKB-EC"/>
</dbReference>
<dbReference type="Proteomes" id="UP000034076">
    <property type="component" value="Unassembled WGS sequence"/>
</dbReference>
<dbReference type="InterPro" id="IPR053714">
    <property type="entry name" value="Iso_Racemase_Enz_sf"/>
</dbReference>
<sequence>MGKSIAIVQTSAVSSTELSALCKEIIPDVKVWEIIDNSLIAEVNANGGVTKAVRRRLLSYYENAQSLGVDAILNQCSSVSEVAEDFKKLIDIPIVKIDEAMAREAVRLGKKIGVIATVETTLGPSCGLIENAAKQAGKEIEIVRYLVEGAMMILIEQGDKERHNAMVLGEVERAARECDVVVLAQGSMTVLLPLLTHIKTPVLSSPRMGIEYLKEVLGE</sequence>
<keyword evidence="2" id="KW-0413">Isomerase</keyword>
<dbReference type="EMBL" id="LAYJ01000088">
    <property type="protein sequence ID" value="KKI51011.1"/>
    <property type="molecule type" value="Genomic_DNA"/>
</dbReference>
<comment type="similarity">
    <text evidence="1">Belongs to the HyuE racemase family.</text>
</comment>
<gene>
    <name evidence="2" type="ORF">CHK_1398</name>
</gene>